<dbReference type="SMART" id="SM01407">
    <property type="entry name" value="NAC"/>
    <property type="match status" value="1"/>
</dbReference>
<accession>B0EE42</accession>
<gene>
    <name evidence="3" type="ORF">EDI_077800</name>
</gene>
<dbReference type="InterPro" id="IPR038187">
    <property type="entry name" value="NAC_A/B_dom_sf"/>
</dbReference>
<feature type="domain" description="NAC-A/B" evidence="2">
    <location>
        <begin position="2"/>
        <end position="66"/>
    </location>
</feature>
<reference evidence="4" key="1">
    <citation type="submission" date="2007-12" db="EMBL/GenBank/DDBJ databases">
        <title>Annotation of Entamoeba dispar SAW760.</title>
        <authorList>
            <person name="Lorenzi H."/>
            <person name="Inman J."/>
            <person name="Schobel S."/>
            <person name="Amedeo P."/>
            <person name="Caler E."/>
        </authorList>
    </citation>
    <scope>NUCLEOTIDE SEQUENCE [LARGE SCALE GENOMIC DNA]</scope>
    <source>
        <strain evidence="4">ATCC PRA-260 / SAW760</strain>
    </source>
</reference>
<sequence>MSKGEKKARKALEKVGLVEVHDVIEFSLKRMGTKFVIHDPAVYKLPSSEHYVIYGEPKNEFMDAKTRQLLEQLQANMKEQQANNEERRKKNQPLKLRHQLLLKLLKIMDMFQLKKMLKFLWHKLIPHTKKHTLLLRKLKVILLLPSLNSNNRNF</sequence>
<dbReference type="KEGG" id="edi:EDI_077800"/>
<dbReference type="eggNOG" id="KOG2239">
    <property type="taxonomic scope" value="Eukaryota"/>
</dbReference>
<dbReference type="RefSeq" id="XP_001736550.1">
    <property type="nucleotide sequence ID" value="XM_001736498.1"/>
</dbReference>
<dbReference type="GO" id="GO:0016787">
    <property type="term" value="F:hydrolase activity"/>
    <property type="evidence" value="ECO:0007669"/>
    <property type="project" value="UniProtKB-KW"/>
</dbReference>
<keyword evidence="3" id="KW-0378">Hydrolase</keyword>
<keyword evidence="1" id="KW-0175">Coiled coil</keyword>
<dbReference type="PANTHER" id="PTHR21713">
    <property type="entry name" value="NASCENT POLYPEPTIDE ASSOCIATED COMPLEX ALPHA SUBUNIT-RELATED"/>
    <property type="match status" value="1"/>
</dbReference>
<dbReference type="InterPro" id="IPR002715">
    <property type="entry name" value="Nas_poly-pep-assoc_cplx_dom"/>
</dbReference>
<dbReference type="GeneID" id="5881551"/>
<dbReference type="InterPro" id="IPR016641">
    <property type="entry name" value="EGD2/NACA0like"/>
</dbReference>
<evidence type="ECO:0000259" key="2">
    <source>
        <dbReference type="PROSITE" id="PS51151"/>
    </source>
</evidence>
<proteinExistence type="predicted"/>
<dbReference type="GO" id="GO:0005854">
    <property type="term" value="C:nascent polypeptide-associated complex"/>
    <property type="evidence" value="ECO:0007669"/>
    <property type="project" value="InterPro"/>
</dbReference>
<dbReference type="VEuPathDB" id="AmoebaDB:EDI_077800"/>
<evidence type="ECO:0000256" key="1">
    <source>
        <dbReference type="SAM" id="Coils"/>
    </source>
</evidence>
<dbReference type="EMBL" id="DS548901">
    <property type="protein sequence ID" value="EDR27200.1"/>
    <property type="molecule type" value="Genomic_DNA"/>
</dbReference>
<name>B0EE42_ENTDS</name>
<keyword evidence="4" id="KW-1185">Reference proteome</keyword>
<dbReference type="PROSITE" id="PS51151">
    <property type="entry name" value="NAC_AB"/>
    <property type="match status" value="1"/>
</dbReference>
<dbReference type="AlphaFoldDB" id="B0EE42"/>
<dbReference type="Pfam" id="PF01849">
    <property type="entry name" value="NAC"/>
    <property type="match status" value="1"/>
</dbReference>
<dbReference type="Gene3D" id="2.20.70.30">
    <property type="entry name" value="Nascent polypeptide-associated complex domain"/>
    <property type="match status" value="1"/>
</dbReference>
<feature type="coiled-coil region" evidence="1">
    <location>
        <begin position="63"/>
        <end position="90"/>
    </location>
</feature>
<evidence type="ECO:0000313" key="3">
    <source>
        <dbReference type="EMBL" id="EDR27200.1"/>
    </source>
</evidence>
<dbReference type="OrthoDB" id="3169036at2759"/>
<dbReference type="EC" id="3.6.3.8" evidence="3"/>
<protein>
    <submittedName>
        <fullName evidence="3">Nascent polypeptide associated complex alpha subunit, putative</fullName>
        <ecNumber evidence="3">3.6.3.8</ecNumber>
    </submittedName>
</protein>
<evidence type="ECO:0000313" key="4">
    <source>
        <dbReference type="Proteomes" id="UP000008076"/>
    </source>
</evidence>
<organism evidence="4">
    <name type="scientific">Entamoeba dispar (strain ATCC PRA-260 / SAW760)</name>
    <dbReference type="NCBI Taxonomy" id="370354"/>
    <lineage>
        <taxon>Eukaryota</taxon>
        <taxon>Amoebozoa</taxon>
        <taxon>Evosea</taxon>
        <taxon>Archamoebae</taxon>
        <taxon>Mastigamoebida</taxon>
        <taxon>Entamoebidae</taxon>
        <taxon>Entamoeba</taxon>
    </lineage>
</organism>
<dbReference type="CDD" id="cd22054">
    <property type="entry name" value="NAC_NACA"/>
    <property type="match status" value="1"/>
</dbReference>
<dbReference type="Proteomes" id="UP000008076">
    <property type="component" value="Unassembled WGS sequence"/>
</dbReference>